<proteinExistence type="predicted"/>
<comment type="caution">
    <text evidence="1">The sequence shown here is derived from an EMBL/GenBank/DDBJ whole genome shotgun (WGS) entry which is preliminary data.</text>
</comment>
<name>A0A1M2I694_ECOLX</name>
<dbReference type="EMBL" id="MOKI01000008">
    <property type="protein sequence ID" value="OJR56133.1"/>
    <property type="molecule type" value="Genomic_DNA"/>
</dbReference>
<dbReference type="Proteomes" id="UP000184277">
    <property type="component" value="Unassembled WGS sequence"/>
</dbReference>
<accession>A0A1M2I694</accession>
<organism evidence="1 2">
    <name type="scientific">Escherichia coli</name>
    <dbReference type="NCBI Taxonomy" id="562"/>
    <lineage>
        <taxon>Bacteria</taxon>
        <taxon>Pseudomonadati</taxon>
        <taxon>Pseudomonadota</taxon>
        <taxon>Gammaproteobacteria</taxon>
        <taxon>Enterobacterales</taxon>
        <taxon>Enterobacteriaceae</taxon>
        <taxon>Escherichia</taxon>
    </lineage>
</organism>
<evidence type="ECO:0000313" key="2">
    <source>
        <dbReference type="Proteomes" id="UP000184277"/>
    </source>
</evidence>
<sequence>MILADDFLEYLNNTERDLYARVLTRYEKYKLSLPEHQLREGDIDIEGRYIVRHLIAGYGIWRVTGREHSLLTICQSPSGVITEIVADSLRLTHHSATPEETLAETQRLCRVIANAALRADRR</sequence>
<evidence type="ECO:0000313" key="1">
    <source>
        <dbReference type="EMBL" id="OJR56133.1"/>
    </source>
</evidence>
<reference evidence="1 2" key="1">
    <citation type="submission" date="2016-10" db="EMBL/GenBank/DDBJ databases">
        <title>Comprehensive resistome analysis reveals the prevalence of NDM and MCR-1 in Chinese poultry production.</title>
        <authorList>
            <person name="Wang Y."/>
            <person name="Zhang R."/>
            <person name="Li J."/>
            <person name="Wu Z."/>
            <person name="Wenjuan Y."/>
            <person name="Schwarz S."/>
            <person name="Tyrrell J."/>
            <person name="Zheng Y."/>
            <person name="Wang S."/>
            <person name="Shen Z."/>
            <person name="Liu Z."/>
            <person name="Lei L."/>
            <person name="Li M."/>
            <person name="Zhang Q."/>
            <person name="Wu C."/>
            <person name="Zhang Q."/>
            <person name="Wu Y."/>
            <person name="Walsh T."/>
            <person name="Shen J."/>
        </authorList>
    </citation>
    <scope>NUCLEOTIDE SEQUENCE [LARGE SCALE GENOMIC DNA]</scope>
    <source>
        <strain evidence="1 2">570</strain>
    </source>
</reference>
<protein>
    <submittedName>
        <fullName evidence="1">Uncharacterized protein</fullName>
    </submittedName>
</protein>
<dbReference type="RefSeq" id="WP_072770473.1">
    <property type="nucleotide sequence ID" value="NZ_CAXVGW010000001.1"/>
</dbReference>
<dbReference type="AlphaFoldDB" id="A0A1M2I694"/>
<gene>
    <name evidence="1" type="ORF">BK383_05890</name>
</gene>